<sequence>MISTSRLRARLGLVTAVAALATAVTASPQAAAPEPGSAATAAELQDATLGYRATARGDSAVPGATAAAPYKKLWARDFGQVVSAPVAVGNRVFAVVNADRGDEGGPRMELVGLDAATGKDLWPQKFLTFRPNATVTYGGGLLYTQTSDAEVTAWDPATGKQRWRAELGNGYCQFPPTWYDGVLYTHDGRGRAIALRATDGAELWRAPLAENGFTNVAVDATGVWIGFDDIAYQLLDRKTGKEIRRMEVPDVSGPGGNPGVLGDGALWLRSSTYQAEKTTAFEEKTGRALRSLPADATPAFGPGRAYVAYRGKVKALDTATYKTAWTYTSPVAAATVRLVAKNQVYVADADGQLVVLDAKSGRKVWSYRLWPAPHPQEPVWAESDWSGWTVPGIATAKGRLFAPADEGFLIGFGKG</sequence>
<reference evidence="3 4" key="1">
    <citation type="submission" date="2020-04" db="EMBL/GenBank/DDBJ databases">
        <title>Phylogenetic Diversity and Antibacterial Activity against Ralstonia solanacearum of Endophytic Actinomycete Isolated from Moss.</title>
        <authorList>
            <person name="Zhuang X."/>
        </authorList>
    </citation>
    <scope>NUCLEOTIDE SEQUENCE [LARGE SCALE GENOMIC DNA]</scope>
    <source>
        <strain evidence="3 4">LD120</strain>
    </source>
</reference>
<evidence type="ECO:0000313" key="4">
    <source>
        <dbReference type="Proteomes" id="UP000772196"/>
    </source>
</evidence>
<dbReference type="Gene3D" id="2.40.10.480">
    <property type="match status" value="1"/>
</dbReference>
<dbReference type="SMART" id="SM00564">
    <property type="entry name" value="PQQ"/>
    <property type="match status" value="5"/>
</dbReference>
<evidence type="ECO:0000313" key="3">
    <source>
        <dbReference type="EMBL" id="NKI40310.1"/>
    </source>
</evidence>
<feature type="domain" description="Pyrrolo-quinoline quinone repeat" evidence="2">
    <location>
        <begin position="279"/>
        <end position="372"/>
    </location>
</feature>
<organism evidence="3 4">
    <name type="scientific">Streptomyces physcomitrii</name>
    <dbReference type="NCBI Taxonomy" id="2724184"/>
    <lineage>
        <taxon>Bacteria</taxon>
        <taxon>Bacillati</taxon>
        <taxon>Actinomycetota</taxon>
        <taxon>Actinomycetes</taxon>
        <taxon>Kitasatosporales</taxon>
        <taxon>Streptomycetaceae</taxon>
        <taxon>Streptomyces</taxon>
    </lineage>
</organism>
<accession>A0ABX1GW42</accession>
<evidence type="ECO:0000259" key="2">
    <source>
        <dbReference type="Pfam" id="PF13360"/>
    </source>
</evidence>
<dbReference type="InterPro" id="IPR018391">
    <property type="entry name" value="PQQ_b-propeller_rpt"/>
</dbReference>
<comment type="caution">
    <text evidence="3">The sequence shown here is derived from an EMBL/GenBank/DDBJ whole genome shotgun (WGS) entry which is preliminary data.</text>
</comment>
<dbReference type="RefSeq" id="WP_168535747.1">
    <property type="nucleotide sequence ID" value="NZ_JAAWWP010000002.1"/>
</dbReference>
<dbReference type="InterPro" id="IPR011047">
    <property type="entry name" value="Quinoprotein_ADH-like_sf"/>
</dbReference>
<dbReference type="Gene3D" id="2.130.10.10">
    <property type="entry name" value="YVTN repeat-like/Quinoprotein amine dehydrogenase"/>
    <property type="match status" value="1"/>
</dbReference>
<keyword evidence="4" id="KW-1185">Reference proteome</keyword>
<feature type="chain" id="PRO_5047111465" evidence="1">
    <location>
        <begin position="27"/>
        <end position="415"/>
    </location>
</feature>
<keyword evidence="1" id="KW-0732">Signal</keyword>
<evidence type="ECO:0000256" key="1">
    <source>
        <dbReference type="SAM" id="SignalP"/>
    </source>
</evidence>
<gene>
    <name evidence="3" type="ORF">HFV08_03395</name>
</gene>
<dbReference type="Proteomes" id="UP000772196">
    <property type="component" value="Unassembled WGS sequence"/>
</dbReference>
<dbReference type="SUPFAM" id="SSF50998">
    <property type="entry name" value="Quinoprotein alcohol dehydrogenase-like"/>
    <property type="match status" value="1"/>
</dbReference>
<proteinExistence type="predicted"/>
<protein>
    <submittedName>
        <fullName evidence="3">PQQ-binding-like beta-propeller repeat protein</fullName>
    </submittedName>
</protein>
<dbReference type="InterPro" id="IPR015943">
    <property type="entry name" value="WD40/YVTN_repeat-like_dom_sf"/>
</dbReference>
<feature type="signal peptide" evidence="1">
    <location>
        <begin position="1"/>
        <end position="26"/>
    </location>
</feature>
<dbReference type="Pfam" id="PF13360">
    <property type="entry name" value="PQQ_2"/>
    <property type="match status" value="2"/>
</dbReference>
<dbReference type="PANTHER" id="PTHR34512">
    <property type="entry name" value="CELL SURFACE PROTEIN"/>
    <property type="match status" value="1"/>
</dbReference>
<feature type="domain" description="Pyrrolo-quinoline quinone repeat" evidence="2">
    <location>
        <begin position="110"/>
        <end position="248"/>
    </location>
</feature>
<dbReference type="PANTHER" id="PTHR34512:SF30">
    <property type="entry name" value="OUTER MEMBRANE PROTEIN ASSEMBLY FACTOR BAMB"/>
    <property type="match status" value="1"/>
</dbReference>
<dbReference type="EMBL" id="JAAWWP010000002">
    <property type="protein sequence ID" value="NKI40310.1"/>
    <property type="molecule type" value="Genomic_DNA"/>
</dbReference>
<name>A0ABX1GW42_9ACTN</name>
<dbReference type="InterPro" id="IPR002372">
    <property type="entry name" value="PQQ_rpt_dom"/>
</dbReference>